<comment type="caution">
    <text evidence="6">The sequence shown here is derived from an EMBL/GenBank/DDBJ whole genome shotgun (WGS) entry which is preliminary data.</text>
</comment>
<reference evidence="6" key="1">
    <citation type="journal article" date="2014" name="Int. J. Syst. Evol. Microbiol.">
        <title>Complete genome sequence of Corynebacterium casei LMG S-19264T (=DSM 44701T), isolated from a smear-ripened cheese.</title>
        <authorList>
            <consortium name="US DOE Joint Genome Institute (JGI-PGF)"/>
            <person name="Walter F."/>
            <person name="Albersmeier A."/>
            <person name="Kalinowski J."/>
            <person name="Ruckert C."/>
        </authorList>
    </citation>
    <scope>NUCLEOTIDE SEQUENCE</scope>
    <source>
        <strain evidence="6">CGMCC 4.7201</strain>
    </source>
</reference>
<feature type="signal peptide" evidence="4">
    <location>
        <begin position="1"/>
        <end position="27"/>
    </location>
</feature>
<proteinExistence type="inferred from homology"/>
<feature type="chain" id="PRO_5038604152" evidence="4">
    <location>
        <begin position="28"/>
        <end position="368"/>
    </location>
</feature>
<dbReference type="Pfam" id="PF13407">
    <property type="entry name" value="Peripla_BP_4"/>
    <property type="match status" value="1"/>
</dbReference>
<evidence type="ECO:0000256" key="1">
    <source>
        <dbReference type="ARBA" id="ARBA00004196"/>
    </source>
</evidence>
<dbReference type="GO" id="GO:0030246">
    <property type="term" value="F:carbohydrate binding"/>
    <property type="evidence" value="ECO:0007669"/>
    <property type="project" value="UniProtKB-ARBA"/>
</dbReference>
<evidence type="ECO:0000256" key="4">
    <source>
        <dbReference type="SAM" id="SignalP"/>
    </source>
</evidence>
<dbReference type="CDD" id="cd01536">
    <property type="entry name" value="PBP1_ABC_sugar_binding-like"/>
    <property type="match status" value="1"/>
</dbReference>
<accession>A0A918E0J5</accession>
<evidence type="ECO:0000313" key="7">
    <source>
        <dbReference type="Proteomes" id="UP000641932"/>
    </source>
</evidence>
<dbReference type="PANTHER" id="PTHR46847:SF1">
    <property type="entry name" value="D-ALLOSE-BINDING PERIPLASMIC PROTEIN-RELATED"/>
    <property type="match status" value="1"/>
</dbReference>
<dbReference type="Proteomes" id="UP000641932">
    <property type="component" value="Unassembled WGS sequence"/>
</dbReference>
<dbReference type="EMBL" id="BMMS01000023">
    <property type="protein sequence ID" value="GGO94764.1"/>
    <property type="molecule type" value="Genomic_DNA"/>
</dbReference>
<dbReference type="PROSITE" id="PS51257">
    <property type="entry name" value="PROKAR_LIPOPROTEIN"/>
    <property type="match status" value="1"/>
</dbReference>
<gene>
    <name evidence="6" type="ORF">GCM10012280_50430</name>
</gene>
<comment type="similarity">
    <text evidence="2">Belongs to the bacterial solute-binding protein 2 family.</text>
</comment>
<evidence type="ECO:0000259" key="5">
    <source>
        <dbReference type="Pfam" id="PF13407"/>
    </source>
</evidence>
<dbReference type="InterPro" id="IPR028082">
    <property type="entry name" value="Peripla_BP_I"/>
</dbReference>
<organism evidence="6 7">
    <name type="scientific">Wenjunlia tyrosinilytica</name>
    <dbReference type="NCBI Taxonomy" id="1544741"/>
    <lineage>
        <taxon>Bacteria</taxon>
        <taxon>Bacillati</taxon>
        <taxon>Actinomycetota</taxon>
        <taxon>Actinomycetes</taxon>
        <taxon>Kitasatosporales</taxon>
        <taxon>Streptomycetaceae</taxon>
        <taxon>Wenjunlia</taxon>
    </lineage>
</organism>
<feature type="domain" description="Periplasmic binding protein" evidence="5">
    <location>
        <begin position="89"/>
        <end position="331"/>
    </location>
</feature>
<keyword evidence="7" id="KW-1185">Reference proteome</keyword>
<keyword evidence="3 4" id="KW-0732">Signal</keyword>
<reference evidence="6" key="2">
    <citation type="submission" date="2020-09" db="EMBL/GenBank/DDBJ databases">
        <authorList>
            <person name="Sun Q."/>
            <person name="Zhou Y."/>
        </authorList>
    </citation>
    <scope>NUCLEOTIDE SEQUENCE</scope>
    <source>
        <strain evidence="6">CGMCC 4.7201</strain>
    </source>
</reference>
<evidence type="ECO:0000313" key="6">
    <source>
        <dbReference type="EMBL" id="GGO94764.1"/>
    </source>
</evidence>
<evidence type="ECO:0000256" key="2">
    <source>
        <dbReference type="ARBA" id="ARBA00007639"/>
    </source>
</evidence>
<dbReference type="SUPFAM" id="SSF53822">
    <property type="entry name" value="Periplasmic binding protein-like I"/>
    <property type="match status" value="1"/>
</dbReference>
<evidence type="ECO:0000256" key="3">
    <source>
        <dbReference type="ARBA" id="ARBA00022729"/>
    </source>
</evidence>
<comment type="subcellular location">
    <subcellularLocation>
        <location evidence="1">Cell envelope</location>
    </subcellularLocation>
</comment>
<sequence length="368" mass="38705">MHMTRPRPRRRHPIAATGAAVATLLVAACGTGANSGTPAPGSDTSGGSPLHRSLHCDARYSPEQLLGHSVPKAKKRFRVTVMEASLAGYFYQAVAYGAEKAAREAGVDLRIVAGNGFTTPGPQLSQAEQVIQRGTDAIALMPVDTKGSVPIVARAKAAHIPLIDFGTEVDSQDVTASVLQDDYLIGKIGADQLARVVPSGGPGIVMAGPATATWSKKRIAGFMDQLHAKYPKFTVAAAPTGPVDPAAGLKDFTDATQTHPDIKWVYSVFYYQLLPDSLTGRFHGIPFVTTGYEPTAVKSLQNGTLAATIPVDNVWMGYMAVVQAVRSLNGETVPKTTCLPVSQFNKSDIGTAQANAELYPASFTASSG</sequence>
<dbReference type="GO" id="GO:0030313">
    <property type="term" value="C:cell envelope"/>
    <property type="evidence" value="ECO:0007669"/>
    <property type="project" value="UniProtKB-SubCell"/>
</dbReference>
<protein>
    <submittedName>
        <fullName evidence="6">LacI family transcriptional regulator</fullName>
    </submittedName>
</protein>
<dbReference type="InterPro" id="IPR025997">
    <property type="entry name" value="SBP_2_dom"/>
</dbReference>
<dbReference type="AlphaFoldDB" id="A0A918E0J5"/>
<name>A0A918E0J5_9ACTN</name>
<dbReference type="Gene3D" id="3.40.50.2300">
    <property type="match status" value="2"/>
</dbReference>
<dbReference type="PANTHER" id="PTHR46847">
    <property type="entry name" value="D-ALLOSE-BINDING PERIPLASMIC PROTEIN-RELATED"/>
    <property type="match status" value="1"/>
</dbReference>